<dbReference type="Pfam" id="PF13347">
    <property type="entry name" value="MFS_2"/>
    <property type="match status" value="1"/>
</dbReference>
<dbReference type="PANTHER" id="PTHR11328">
    <property type="entry name" value="MAJOR FACILITATOR SUPERFAMILY DOMAIN-CONTAINING PROTEIN"/>
    <property type="match status" value="1"/>
</dbReference>
<dbReference type="Proteomes" id="UP001163046">
    <property type="component" value="Unassembled WGS sequence"/>
</dbReference>
<feature type="transmembrane region" description="Helical" evidence="2">
    <location>
        <begin position="347"/>
        <end position="366"/>
    </location>
</feature>
<keyword evidence="2" id="KW-0472">Membrane</keyword>
<dbReference type="OrthoDB" id="5988827at2759"/>
<dbReference type="InterPro" id="IPR036259">
    <property type="entry name" value="MFS_trans_sf"/>
</dbReference>
<dbReference type="PANTHER" id="PTHR11328:SF28">
    <property type="entry name" value="MAJOR FACILITATOR SUPERFAMILY DOMAIN-CONTAINING PROTEIN 12"/>
    <property type="match status" value="1"/>
</dbReference>
<feature type="transmembrane region" description="Helical" evidence="2">
    <location>
        <begin position="267"/>
        <end position="291"/>
    </location>
</feature>
<protein>
    <submittedName>
        <fullName evidence="3">Major facilitator super domain-containing protein 12</fullName>
    </submittedName>
</protein>
<reference evidence="3" key="1">
    <citation type="submission" date="2023-01" db="EMBL/GenBank/DDBJ databases">
        <title>Genome assembly of the deep-sea coral Lophelia pertusa.</title>
        <authorList>
            <person name="Herrera S."/>
            <person name="Cordes E."/>
        </authorList>
    </citation>
    <scope>NUCLEOTIDE SEQUENCE</scope>
    <source>
        <strain evidence="3">USNM1676648</strain>
        <tissue evidence="3">Polyp</tissue>
    </source>
</reference>
<evidence type="ECO:0000313" key="3">
    <source>
        <dbReference type="EMBL" id="KAJ7379091.1"/>
    </source>
</evidence>
<dbReference type="GO" id="GO:0005886">
    <property type="term" value="C:plasma membrane"/>
    <property type="evidence" value="ECO:0007669"/>
    <property type="project" value="TreeGrafter"/>
</dbReference>
<feature type="transmembrane region" description="Helical" evidence="2">
    <location>
        <begin position="242"/>
        <end position="261"/>
    </location>
</feature>
<accession>A0A9X0CXE5</accession>
<gene>
    <name evidence="3" type="primary">MFSD12_8</name>
    <name evidence="3" type="ORF">OS493_018889</name>
</gene>
<dbReference type="SUPFAM" id="SSF103473">
    <property type="entry name" value="MFS general substrate transporter"/>
    <property type="match status" value="1"/>
</dbReference>
<dbReference type="Gene3D" id="1.20.1250.20">
    <property type="entry name" value="MFS general substrate transporter like domains"/>
    <property type="match status" value="1"/>
</dbReference>
<organism evidence="3 4">
    <name type="scientific">Desmophyllum pertusum</name>
    <dbReference type="NCBI Taxonomy" id="174260"/>
    <lineage>
        <taxon>Eukaryota</taxon>
        <taxon>Metazoa</taxon>
        <taxon>Cnidaria</taxon>
        <taxon>Anthozoa</taxon>
        <taxon>Hexacorallia</taxon>
        <taxon>Scleractinia</taxon>
        <taxon>Caryophylliina</taxon>
        <taxon>Caryophylliidae</taxon>
        <taxon>Desmophyllum</taxon>
    </lineage>
</organism>
<comment type="similarity">
    <text evidence="1">Belongs to the major facilitator superfamily.</text>
</comment>
<dbReference type="AlphaFoldDB" id="A0A9X0CXE5"/>
<keyword evidence="2" id="KW-1133">Transmembrane helix</keyword>
<keyword evidence="2" id="KW-0812">Transmembrane</keyword>
<dbReference type="InterPro" id="IPR039672">
    <property type="entry name" value="MFS_2"/>
</dbReference>
<name>A0A9X0CXE5_9CNID</name>
<evidence type="ECO:0000313" key="4">
    <source>
        <dbReference type="Proteomes" id="UP001163046"/>
    </source>
</evidence>
<evidence type="ECO:0000256" key="2">
    <source>
        <dbReference type="SAM" id="Phobius"/>
    </source>
</evidence>
<feature type="transmembrane region" description="Helical" evidence="2">
    <location>
        <begin position="303"/>
        <end position="327"/>
    </location>
</feature>
<keyword evidence="4" id="KW-1185">Reference proteome</keyword>
<evidence type="ECO:0000256" key="1">
    <source>
        <dbReference type="ARBA" id="ARBA00008335"/>
    </source>
</evidence>
<dbReference type="EMBL" id="MU826360">
    <property type="protein sequence ID" value="KAJ7379091.1"/>
    <property type="molecule type" value="Genomic_DNA"/>
</dbReference>
<proteinExistence type="inferred from homology"/>
<dbReference type="GO" id="GO:0015293">
    <property type="term" value="F:symporter activity"/>
    <property type="evidence" value="ECO:0007669"/>
    <property type="project" value="InterPro"/>
</dbReference>
<comment type="caution">
    <text evidence="3">The sequence shown here is derived from an EMBL/GenBank/DDBJ whole genome shotgun (WGS) entry which is preliminary data.</text>
</comment>
<dbReference type="GO" id="GO:0008643">
    <property type="term" value="P:carbohydrate transport"/>
    <property type="evidence" value="ECO:0007669"/>
    <property type="project" value="InterPro"/>
</dbReference>
<sequence>MDFTVTILIVIGIGLVFAAIFHIGTNEPLHSSAELSTAVVATKCVRKSHFGPDELQTDKQGKEKMRDRFIADRLELKDEPNDSRATELKVSLASQSRTENGGVLYKDFEACSLTPNESLDVNSNTAKSRPRSPDEITVAHVDGVGSKSLEIDSDPESAFPPTPGSKTVREWLKDPHLYKIAIIYACTRVLQDVSYSYLPLLLTDRLKFQKEAIANLPLIVLISATVSTVISKKLAAKIGSKWSFILAALLVIGSCVWFYSITQSTRVLTYPAAALLGFGFSAMFVNAISFATELIGDNKNTSGLVFSFICTTASLIEGTMFITIQNFFPKESVSGVCEECGDYVRHVFSLVPGSLAAISLLIVLMFQASPTTLKRKTLQTDAIENKEGTVETL</sequence>